<dbReference type="SFLD" id="SFLDG01082">
    <property type="entry name" value="B12-binding_domain_containing"/>
    <property type="match status" value="1"/>
</dbReference>
<dbReference type="PANTHER" id="PTHR43409:SF7">
    <property type="entry name" value="BLL1977 PROTEIN"/>
    <property type="match status" value="1"/>
</dbReference>
<evidence type="ECO:0000313" key="8">
    <source>
        <dbReference type="Proteomes" id="UP000236732"/>
    </source>
</evidence>
<evidence type="ECO:0000256" key="3">
    <source>
        <dbReference type="ARBA" id="ARBA00022723"/>
    </source>
</evidence>
<accession>A0A1H6F0A9</accession>
<feature type="domain" description="Radical SAM core" evidence="6">
    <location>
        <begin position="168"/>
        <end position="398"/>
    </location>
</feature>
<dbReference type="Gene3D" id="3.20.20.70">
    <property type="entry name" value="Aldolase class I"/>
    <property type="match status" value="1"/>
</dbReference>
<dbReference type="InterPro" id="IPR051198">
    <property type="entry name" value="BchE-like"/>
</dbReference>
<evidence type="ECO:0000256" key="4">
    <source>
        <dbReference type="ARBA" id="ARBA00023004"/>
    </source>
</evidence>
<keyword evidence="4" id="KW-0408">Iron</keyword>
<dbReference type="PANTHER" id="PTHR43409">
    <property type="entry name" value="ANAEROBIC MAGNESIUM-PROTOPORPHYRIN IX MONOMETHYL ESTER CYCLASE-RELATED"/>
    <property type="match status" value="1"/>
</dbReference>
<evidence type="ECO:0000313" key="7">
    <source>
        <dbReference type="EMBL" id="SEH03482.1"/>
    </source>
</evidence>
<dbReference type="EMBL" id="FNVT01000037">
    <property type="protein sequence ID" value="SEH03482.1"/>
    <property type="molecule type" value="Genomic_DNA"/>
</dbReference>
<dbReference type="Pfam" id="PF04055">
    <property type="entry name" value="Radical_SAM"/>
    <property type="match status" value="1"/>
</dbReference>
<evidence type="ECO:0000259" key="6">
    <source>
        <dbReference type="PROSITE" id="PS51918"/>
    </source>
</evidence>
<reference evidence="7 8" key="1">
    <citation type="submission" date="2016-10" db="EMBL/GenBank/DDBJ databases">
        <authorList>
            <person name="de Groot N.N."/>
        </authorList>
    </citation>
    <scope>NUCLEOTIDE SEQUENCE [LARGE SCALE GENOMIC DNA]</scope>
    <source>
        <strain evidence="7 8">CGMCC 4.7037</strain>
    </source>
</reference>
<evidence type="ECO:0000256" key="1">
    <source>
        <dbReference type="ARBA" id="ARBA00001966"/>
    </source>
</evidence>
<name>A0A1H6F0A9_9ACTN</name>
<sequence length="414" mass="45058">MSVPSVAIVSAFEAELQPILAASAAGSLRAAGAEVTGWDAGGFPLDFPGGDFDLVLISIPSFEGIETGARLAAIFKALGARRVLVFGQYAWLNVATLARTADGVIVDEPEGMAADLIAFARGEVTVDRLAGVLTAGHRVRPKRHAARQWQVPARDLFPPISQYPAHRTTFGLLGNIEATRGCHHRCSYCAVYAAYGVAAIPIDPDVVLADATQLAAQGAGHFVFIDAEFFNTRRHALTVMEAVARRLGPVTFELTTRFDHILEFEAELNRMTELGLRVVTSALEFPSDRLLQILDKGIDVRGIKKAIRVANAAGIELRPSFITFTPWIGLDEIRALDDFLDETGIAVDPTARQTRLLLYKGSPLLGSPWLDGVELIDRGFYYDWKHPDPAVDELWSQRHQQALEAGAGRCCVRC</sequence>
<dbReference type="GO" id="GO:0005829">
    <property type="term" value="C:cytosol"/>
    <property type="evidence" value="ECO:0007669"/>
    <property type="project" value="TreeGrafter"/>
</dbReference>
<proteinExistence type="predicted"/>
<dbReference type="GO" id="GO:0046872">
    <property type="term" value="F:metal ion binding"/>
    <property type="evidence" value="ECO:0007669"/>
    <property type="project" value="UniProtKB-KW"/>
</dbReference>
<keyword evidence="2" id="KW-0949">S-adenosyl-L-methionine</keyword>
<dbReference type="GO" id="GO:0003824">
    <property type="term" value="F:catalytic activity"/>
    <property type="evidence" value="ECO:0007669"/>
    <property type="project" value="InterPro"/>
</dbReference>
<dbReference type="AlphaFoldDB" id="A0A1H6F0A9"/>
<keyword evidence="5" id="KW-0411">Iron-sulfur</keyword>
<dbReference type="SUPFAM" id="SSF102114">
    <property type="entry name" value="Radical SAM enzymes"/>
    <property type="match status" value="1"/>
</dbReference>
<dbReference type="GO" id="GO:0051536">
    <property type="term" value="F:iron-sulfur cluster binding"/>
    <property type="evidence" value="ECO:0007669"/>
    <property type="project" value="UniProtKB-KW"/>
</dbReference>
<evidence type="ECO:0000256" key="2">
    <source>
        <dbReference type="ARBA" id="ARBA00022691"/>
    </source>
</evidence>
<evidence type="ECO:0000256" key="5">
    <source>
        <dbReference type="ARBA" id="ARBA00023014"/>
    </source>
</evidence>
<comment type="cofactor">
    <cofactor evidence="1">
        <name>[4Fe-4S] cluster</name>
        <dbReference type="ChEBI" id="CHEBI:49883"/>
    </cofactor>
</comment>
<dbReference type="InterPro" id="IPR006638">
    <property type="entry name" value="Elp3/MiaA/NifB-like_rSAM"/>
</dbReference>
<dbReference type="RefSeq" id="WP_160150762.1">
    <property type="nucleotide sequence ID" value="NZ_FNVT01000037.1"/>
</dbReference>
<gene>
    <name evidence="7" type="ORF">SAMN05444920_13742</name>
</gene>
<keyword evidence="8" id="KW-1185">Reference proteome</keyword>
<dbReference type="SMART" id="SM00729">
    <property type="entry name" value="Elp3"/>
    <property type="match status" value="1"/>
</dbReference>
<dbReference type="InterPro" id="IPR058240">
    <property type="entry name" value="rSAM_sf"/>
</dbReference>
<dbReference type="InterPro" id="IPR007197">
    <property type="entry name" value="rSAM"/>
</dbReference>
<dbReference type="OrthoDB" id="5298546at2"/>
<organism evidence="7 8">
    <name type="scientific">Nonomuraea solani</name>
    <dbReference type="NCBI Taxonomy" id="1144553"/>
    <lineage>
        <taxon>Bacteria</taxon>
        <taxon>Bacillati</taxon>
        <taxon>Actinomycetota</taxon>
        <taxon>Actinomycetes</taxon>
        <taxon>Streptosporangiales</taxon>
        <taxon>Streptosporangiaceae</taxon>
        <taxon>Nonomuraea</taxon>
    </lineage>
</organism>
<dbReference type="InterPro" id="IPR013785">
    <property type="entry name" value="Aldolase_TIM"/>
</dbReference>
<keyword evidence="3" id="KW-0479">Metal-binding</keyword>
<dbReference type="PROSITE" id="PS51918">
    <property type="entry name" value="RADICAL_SAM"/>
    <property type="match status" value="1"/>
</dbReference>
<protein>
    <submittedName>
        <fullName evidence="7">Radical SAM superfamily enzyme YgiQ, UPF0313 family</fullName>
    </submittedName>
</protein>
<dbReference type="Proteomes" id="UP000236732">
    <property type="component" value="Unassembled WGS sequence"/>
</dbReference>
<dbReference type="SFLD" id="SFLDS00029">
    <property type="entry name" value="Radical_SAM"/>
    <property type="match status" value="1"/>
</dbReference>
<dbReference type="CDD" id="cd01335">
    <property type="entry name" value="Radical_SAM"/>
    <property type="match status" value="1"/>
</dbReference>